<proteinExistence type="predicted"/>
<feature type="coiled-coil region" evidence="1">
    <location>
        <begin position="267"/>
        <end position="294"/>
    </location>
</feature>
<accession>A0A7W6GL96</accession>
<keyword evidence="3" id="KW-0472">Membrane</keyword>
<dbReference type="AlphaFoldDB" id="A0A7W6GL96"/>
<dbReference type="GO" id="GO:0004713">
    <property type="term" value="F:protein tyrosine kinase activity"/>
    <property type="evidence" value="ECO:0007669"/>
    <property type="project" value="TreeGrafter"/>
</dbReference>
<evidence type="ECO:0000313" key="5">
    <source>
        <dbReference type="Proteomes" id="UP000574761"/>
    </source>
</evidence>
<dbReference type="Proteomes" id="UP000574761">
    <property type="component" value="Unassembled WGS sequence"/>
</dbReference>
<dbReference type="InterPro" id="IPR050445">
    <property type="entry name" value="Bact_polysacc_biosynth/exp"/>
</dbReference>
<sequence length="468" mass="51970">MKKDTAPAAPELEAETRDQPQASNLLDMAKARIVRRAERQKRRLIREASVGAGGKVKRDPFDDDDEDLAPAKTDRDKKFSTKSIFEMPVLPKRRRKVQWTGISFALAVILPTILTGLYFAFTASPQYEVETQFAVRGSSQGSLNALGLGSLMGATAEAGDSYIVADYIHSQQVLQDIKDQAGLDVRTLYAHDIIDFVYKTDPAAPLDEFVSYWRNMVNVSFNSTTGNVTLQVYAFAPEDAKKITDAILLVSENLVNRLSEESRIQYTEVVNKQVDRAEQRLSAVRRQLSDLRQTQQALDPKALASMESSIIGSIEQELASVRARYKALVTAASREAPSAKVMERRIVALEAQLAEQKARVGSGTVQKTGRNPEADNGTLSDVMDTFTQLSLDEEFAVKAYSTSLAGLETAMVEAQKQERFFATYVAPRTPEIAIYPKRVLNTMLGFLVFFAAWLIGFFVYKSVKDHAI</sequence>
<feature type="transmembrane region" description="Helical" evidence="3">
    <location>
        <begin position="102"/>
        <end position="121"/>
    </location>
</feature>
<dbReference type="PANTHER" id="PTHR32309">
    <property type="entry name" value="TYROSINE-PROTEIN KINASE"/>
    <property type="match status" value="1"/>
</dbReference>
<reference evidence="4 5" key="1">
    <citation type="submission" date="2020-08" db="EMBL/GenBank/DDBJ databases">
        <title>Genomic Encyclopedia of Type Strains, Phase IV (KMG-IV): sequencing the most valuable type-strain genomes for metagenomic binning, comparative biology and taxonomic classification.</title>
        <authorList>
            <person name="Goeker M."/>
        </authorList>
    </citation>
    <scope>NUCLEOTIDE SEQUENCE [LARGE SCALE GENOMIC DNA]</scope>
    <source>
        <strain evidence="4 5">DSM 100211</strain>
    </source>
</reference>
<keyword evidence="3" id="KW-0812">Transmembrane</keyword>
<evidence type="ECO:0000256" key="3">
    <source>
        <dbReference type="SAM" id="Phobius"/>
    </source>
</evidence>
<dbReference type="RefSeq" id="WP_183807710.1">
    <property type="nucleotide sequence ID" value="NZ_JACIEE010000011.1"/>
</dbReference>
<evidence type="ECO:0000256" key="2">
    <source>
        <dbReference type="SAM" id="MobiDB-lite"/>
    </source>
</evidence>
<keyword evidence="1" id="KW-0175">Coiled coil</keyword>
<feature type="region of interest" description="Disordered" evidence="2">
    <location>
        <begin position="1"/>
        <end position="25"/>
    </location>
</feature>
<protein>
    <submittedName>
        <fullName evidence="4">Capsular polysaccharide transport system permease protein</fullName>
    </submittedName>
</protein>
<gene>
    <name evidence="4" type="ORF">GGQ64_004717</name>
</gene>
<evidence type="ECO:0000313" key="4">
    <source>
        <dbReference type="EMBL" id="MBB3979475.1"/>
    </source>
</evidence>
<feature type="transmembrane region" description="Helical" evidence="3">
    <location>
        <begin position="439"/>
        <end position="460"/>
    </location>
</feature>
<keyword evidence="5" id="KW-1185">Reference proteome</keyword>
<comment type="caution">
    <text evidence="4">The sequence shown here is derived from an EMBL/GenBank/DDBJ whole genome shotgun (WGS) entry which is preliminary data.</text>
</comment>
<name>A0A7W6GL96_9HYPH</name>
<feature type="region of interest" description="Disordered" evidence="2">
    <location>
        <begin position="38"/>
        <end position="73"/>
    </location>
</feature>
<keyword evidence="3" id="KW-1133">Transmembrane helix</keyword>
<organism evidence="4 5">
    <name type="scientific">Mycoplana azooxidifex</name>
    <dbReference type="NCBI Taxonomy" id="1636188"/>
    <lineage>
        <taxon>Bacteria</taxon>
        <taxon>Pseudomonadati</taxon>
        <taxon>Pseudomonadota</taxon>
        <taxon>Alphaproteobacteria</taxon>
        <taxon>Hyphomicrobiales</taxon>
        <taxon>Rhizobiaceae</taxon>
        <taxon>Mycoplana</taxon>
    </lineage>
</organism>
<dbReference type="PANTHER" id="PTHR32309:SF13">
    <property type="entry name" value="FERRIC ENTEROBACTIN TRANSPORT PROTEIN FEPE"/>
    <property type="match status" value="1"/>
</dbReference>
<dbReference type="GO" id="GO:0005886">
    <property type="term" value="C:plasma membrane"/>
    <property type="evidence" value="ECO:0007669"/>
    <property type="project" value="TreeGrafter"/>
</dbReference>
<dbReference type="EMBL" id="JACIEE010000011">
    <property type="protein sequence ID" value="MBB3979475.1"/>
    <property type="molecule type" value="Genomic_DNA"/>
</dbReference>
<evidence type="ECO:0000256" key="1">
    <source>
        <dbReference type="SAM" id="Coils"/>
    </source>
</evidence>
<feature type="compositionally biased region" description="Low complexity" evidence="2">
    <location>
        <begin position="1"/>
        <end position="11"/>
    </location>
</feature>